<keyword evidence="2" id="KW-0378">Hydrolase</keyword>
<proteinExistence type="predicted"/>
<dbReference type="CDD" id="cd00085">
    <property type="entry name" value="HNHc"/>
    <property type="match status" value="1"/>
</dbReference>
<dbReference type="Pfam" id="PF01844">
    <property type="entry name" value="HNH"/>
    <property type="match status" value="1"/>
</dbReference>
<dbReference type="SMART" id="SM00507">
    <property type="entry name" value="HNHc"/>
    <property type="match status" value="1"/>
</dbReference>
<dbReference type="InterPro" id="IPR003615">
    <property type="entry name" value="HNH_nuc"/>
</dbReference>
<organism evidence="2 3">
    <name type="scientific">Paraglaciecola chathamensis</name>
    <dbReference type="NCBI Taxonomy" id="368405"/>
    <lineage>
        <taxon>Bacteria</taxon>
        <taxon>Pseudomonadati</taxon>
        <taxon>Pseudomonadota</taxon>
        <taxon>Gammaproteobacteria</taxon>
        <taxon>Alteromonadales</taxon>
        <taxon>Alteromonadaceae</taxon>
        <taxon>Paraglaciecola</taxon>
    </lineage>
</organism>
<dbReference type="EMBL" id="JAEILT010000004">
    <property type="protein sequence ID" value="MBJ2135552.1"/>
    <property type="molecule type" value="Genomic_DNA"/>
</dbReference>
<dbReference type="GO" id="GO:0004519">
    <property type="term" value="F:endonuclease activity"/>
    <property type="evidence" value="ECO:0007669"/>
    <property type="project" value="UniProtKB-KW"/>
</dbReference>
<dbReference type="Gene3D" id="1.10.30.50">
    <property type="match status" value="1"/>
</dbReference>
<accession>A0ABS0WAQ5</accession>
<gene>
    <name evidence="2" type="ORF">JEU11_03720</name>
</gene>
<sequence>MGNKGYQRTINAYATEYYLRNIRLDFGEFAFKNAISSVQKHLKYYINSGKSSQPKIQALVERLINEFISKIELEMMKSDFDKRVTESLELDLTARNEKLESAPKKPKVLSVTTKVYSRNPDVVAAVLIRAKGICEKCKKSAPFIRAKDNSPYLEVHHKIMLANDGEDTVSNAIALCPNCHRESHYGMQNT</sequence>
<keyword evidence="2" id="KW-0540">Nuclease</keyword>
<comment type="caution">
    <text evidence="2">The sequence shown here is derived from an EMBL/GenBank/DDBJ whole genome shotgun (WGS) entry which is preliminary data.</text>
</comment>
<keyword evidence="2" id="KW-0255">Endonuclease</keyword>
<feature type="domain" description="HNH nuclease" evidence="1">
    <location>
        <begin position="121"/>
        <end position="181"/>
    </location>
</feature>
<name>A0ABS0WAQ5_9ALTE</name>
<evidence type="ECO:0000313" key="2">
    <source>
        <dbReference type="EMBL" id="MBJ2135552.1"/>
    </source>
</evidence>
<reference evidence="2 3" key="1">
    <citation type="submission" date="2020-12" db="EMBL/GenBank/DDBJ databases">
        <title>Draft genome sequences of nine environmental bacterial isolates colonizing plastic.</title>
        <authorList>
            <person name="Borre I."/>
            <person name="Sonnenschein E.C."/>
        </authorList>
    </citation>
    <scope>NUCLEOTIDE SEQUENCE [LARGE SCALE GENOMIC DNA]</scope>
    <source>
        <strain evidence="2 3">IB30</strain>
    </source>
</reference>
<evidence type="ECO:0000259" key="1">
    <source>
        <dbReference type="SMART" id="SM00507"/>
    </source>
</evidence>
<evidence type="ECO:0000313" key="3">
    <source>
        <dbReference type="Proteomes" id="UP000649232"/>
    </source>
</evidence>
<dbReference type="Proteomes" id="UP000649232">
    <property type="component" value="Unassembled WGS sequence"/>
</dbReference>
<dbReference type="InterPro" id="IPR002711">
    <property type="entry name" value="HNH"/>
</dbReference>
<protein>
    <submittedName>
        <fullName evidence="2">HNH endonuclease</fullName>
    </submittedName>
</protein>